<dbReference type="InterPro" id="IPR050272">
    <property type="entry name" value="Isochorismatase-like_hydrls"/>
</dbReference>
<sequence>MSGSRPVLLVMDFQHGIVERLGAAGASPVLEAAGRAVGAARGRGIPVIFVRVAFRAGFPEIAETNARFNTLRRAGGAPVEDQPGAQIHTSLAPGPDEPVVTKRRVSAFSGSDLDVLLRAAKADTLVLAGISTSGVVLSTVRQAADLDYRLVVLADACADPDPQVHGFLTEKVFPPQALVTTVDDWARTG</sequence>
<evidence type="ECO:0000313" key="3">
    <source>
        <dbReference type="EMBL" id="CUU54822.1"/>
    </source>
</evidence>
<protein>
    <submittedName>
        <fullName evidence="3">Nicotinamidase-related amidase</fullName>
    </submittedName>
</protein>
<keyword evidence="4" id="KW-1185">Reference proteome</keyword>
<evidence type="ECO:0000256" key="1">
    <source>
        <dbReference type="ARBA" id="ARBA00022801"/>
    </source>
</evidence>
<gene>
    <name evidence="3" type="ORF">Ga0074812_103312</name>
</gene>
<dbReference type="GO" id="GO:0016787">
    <property type="term" value="F:hydrolase activity"/>
    <property type="evidence" value="ECO:0007669"/>
    <property type="project" value="UniProtKB-KW"/>
</dbReference>
<feature type="domain" description="Isochorismatase-like" evidence="2">
    <location>
        <begin position="7"/>
        <end position="184"/>
    </location>
</feature>
<dbReference type="Proteomes" id="UP000198802">
    <property type="component" value="Unassembled WGS sequence"/>
</dbReference>
<name>A0A0S4QJZ6_9ACTN</name>
<dbReference type="EMBL" id="FAOZ01000003">
    <property type="protein sequence ID" value="CUU54822.1"/>
    <property type="molecule type" value="Genomic_DNA"/>
</dbReference>
<reference evidence="4" key="1">
    <citation type="submission" date="2015-11" db="EMBL/GenBank/DDBJ databases">
        <authorList>
            <person name="Varghese N."/>
        </authorList>
    </citation>
    <scope>NUCLEOTIDE SEQUENCE [LARGE SCALE GENOMIC DNA]</scope>
    <source>
        <strain evidence="4">DSM 45899</strain>
    </source>
</reference>
<dbReference type="InterPro" id="IPR000868">
    <property type="entry name" value="Isochorismatase-like_dom"/>
</dbReference>
<dbReference type="Gene3D" id="3.40.50.850">
    <property type="entry name" value="Isochorismatase-like"/>
    <property type="match status" value="1"/>
</dbReference>
<dbReference type="InterPro" id="IPR036380">
    <property type="entry name" value="Isochorismatase-like_sf"/>
</dbReference>
<dbReference type="PANTHER" id="PTHR43540:SF1">
    <property type="entry name" value="ISOCHORISMATASE HYDROLASE"/>
    <property type="match status" value="1"/>
</dbReference>
<proteinExistence type="predicted"/>
<accession>A0A0S4QJZ6</accession>
<evidence type="ECO:0000259" key="2">
    <source>
        <dbReference type="Pfam" id="PF00857"/>
    </source>
</evidence>
<evidence type="ECO:0000313" key="4">
    <source>
        <dbReference type="Proteomes" id="UP000198802"/>
    </source>
</evidence>
<dbReference type="SUPFAM" id="SSF52499">
    <property type="entry name" value="Isochorismatase-like hydrolases"/>
    <property type="match status" value="1"/>
</dbReference>
<dbReference type="CDD" id="cd00431">
    <property type="entry name" value="cysteine_hydrolases"/>
    <property type="match status" value="1"/>
</dbReference>
<dbReference type="Pfam" id="PF00857">
    <property type="entry name" value="Isochorismatase"/>
    <property type="match status" value="1"/>
</dbReference>
<dbReference type="PANTHER" id="PTHR43540">
    <property type="entry name" value="PEROXYUREIDOACRYLATE/UREIDOACRYLATE AMIDOHYDROLASE-RELATED"/>
    <property type="match status" value="1"/>
</dbReference>
<keyword evidence="1" id="KW-0378">Hydrolase</keyword>
<dbReference type="AlphaFoldDB" id="A0A0S4QJZ6"/>
<dbReference type="RefSeq" id="WP_091272677.1">
    <property type="nucleotide sequence ID" value="NZ_FAOZ01000003.1"/>
</dbReference>
<organism evidence="3 4">
    <name type="scientific">Parafrankia irregularis</name>
    <dbReference type="NCBI Taxonomy" id="795642"/>
    <lineage>
        <taxon>Bacteria</taxon>
        <taxon>Bacillati</taxon>
        <taxon>Actinomycetota</taxon>
        <taxon>Actinomycetes</taxon>
        <taxon>Frankiales</taxon>
        <taxon>Frankiaceae</taxon>
        <taxon>Parafrankia</taxon>
    </lineage>
</organism>